<dbReference type="EMBL" id="JABXWD010000474">
    <property type="protein sequence ID" value="MBV6343177.1"/>
    <property type="molecule type" value="Genomic_DNA"/>
</dbReference>
<keyword evidence="1" id="KW-0051">Antiviral defense</keyword>
<gene>
    <name evidence="3" type="primary">cas6</name>
    <name evidence="3" type="ORF">HWQ67_16475</name>
</gene>
<keyword evidence="4" id="KW-1185">Reference proteome</keyword>
<dbReference type="InterPro" id="IPR049435">
    <property type="entry name" value="Cas_Cas6_C"/>
</dbReference>
<dbReference type="NCBIfam" id="TIGR01877">
    <property type="entry name" value="cas_cas6"/>
    <property type="match status" value="1"/>
</dbReference>
<protein>
    <submittedName>
        <fullName evidence="3">CRISPR-associated endoribonuclease Cas6</fullName>
    </submittedName>
</protein>
<proteinExistence type="predicted"/>
<evidence type="ECO:0000256" key="1">
    <source>
        <dbReference type="ARBA" id="ARBA00023118"/>
    </source>
</evidence>
<dbReference type="Proteomes" id="UP001196980">
    <property type="component" value="Unassembled WGS sequence"/>
</dbReference>
<dbReference type="CDD" id="cd21140">
    <property type="entry name" value="Cas6_I-like"/>
    <property type="match status" value="1"/>
</dbReference>
<dbReference type="RefSeq" id="WP_218253782.1">
    <property type="nucleotide sequence ID" value="NZ_JABXWD010000474.1"/>
</dbReference>
<sequence>MRIRVNCKAEKLPVMYRHLFMSMIIQALKTSNKPYKEALYPANGGGNDTRHPKTAHSKVVKPFTFSVGLPHKSRIVNERFNVSEDVTVEETVFYFERGGYVSLYVSSCDYEFIANLYNGLIDKRSFEFDNGISLEVDNIYMLNETSINDDRVVFRTHSPVSIEGRDGKPLLPMPGVEFYSDRFDDDFNAIHDRLCRELRGEGLHRPLEFRPVALRKKVIKHTIRHFVRETGKPFMYLTVFEGTFEVSGDVSDLQLLYQTGVGLRTAQGFGMVGVER</sequence>
<comment type="caution">
    <text evidence="3">The sequence shown here is derived from an EMBL/GenBank/DDBJ whole genome shotgun (WGS) entry which is preliminary data.</text>
</comment>
<feature type="domain" description="CRISPR associated protein Cas6 C-terminal" evidence="2">
    <location>
        <begin position="143"/>
        <end position="273"/>
    </location>
</feature>
<accession>A0ABS6S3G8</accession>
<name>A0ABS6S3G8_9BACT</name>
<evidence type="ECO:0000259" key="2">
    <source>
        <dbReference type="Pfam" id="PF01881"/>
    </source>
</evidence>
<reference evidence="3 4" key="1">
    <citation type="journal article" date="2020" name="J Geophys Res Biogeosci">
        <title>Magnetotaxis as an Adaptation to Enable Bacterial Shuttling of Microbial Sulfur and Sulfur Cycling Across Aquatic Oxic#Anoxic Interfaces.</title>
        <authorList>
            <person name="Li J."/>
            <person name="Liu P."/>
            <person name="Wang J."/>
            <person name="Roberts A.P."/>
            <person name="Pan Y."/>
        </authorList>
    </citation>
    <scope>NUCLEOTIDE SEQUENCE [LARGE SCALE GENOMIC DNA]</scope>
    <source>
        <strain evidence="3 4">MYR-1_YQ</strain>
    </source>
</reference>
<evidence type="ECO:0000313" key="3">
    <source>
        <dbReference type="EMBL" id="MBV6343177.1"/>
    </source>
</evidence>
<dbReference type="PANTHER" id="PTHR36984">
    <property type="entry name" value="CRISPR-ASSOCIATED ENDORIBONUCLEASE CAS6 1"/>
    <property type="match status" value="1"/>
</dbReference>
<dbReference type="PANTHER" id="PTHR36984:SF3">
    <property type="entry name" value="CRISPR-ASSOCIATED ENDORIBONUCLEASE CAS6"/>
    <property type="match status" value="1"/>
</dbReference>
<dbReference type="Pfam" id="PF01881">
    <property type="entry name" value="Cas_Cas6_C"/>
    <property type="match status" value="1"/>
</dbReference>
<evidence type="ECO:0000313" key="4">
    <source>
        <dbReference type="Proteomes" id="UP001196980"/>
    </source>
</evidence>
<dbReference type="InterPro" id="IPR010156">
    <property type="entry name" value="CRISPR-assoc_prot_Cas6"/>
</dbReference>
<organism evidence="3 4">
    <name type="scientific">Candidatus Magnetobacterium casense</name>
    <dbReference type="NCBI Taxonomy" id="1455061"/>
    <lineage>
        <taxon>Bacteria</taxon>
        <taxon>Pseudomonadati</taxon>
        <taxon>Nitrospirota</taxon>
        <taxon>Thermodesulfovibrionia</taxon>
        <taxon>Thermodesulfovibrionales</taxon>
        <taxon>Candidatus Magnetobacteriaceae</taxon>
        <taxon>Candidatus Magnetobacterium</taxon>
    </lineage>
</organism>